<sequence>MEFLKNAWRNTGRRPARSLLTILSIAIGAFSVMLIGAVGLIGQQAVASELAGLGLQGLMVSGEDRPLTEEVLTETSQEPSVAGATPFLVEYTDIRARGEKRKAAVWGVDSSVGQVISMELQYGREITPADVRSGAHVCLVEENLAMEIFHRENAVGKTLTVTLNGAEEKFTIVGVMETGGALLQGMMGDGVPLFAYLPYTVQQDCTGREDFDRIAVKLKQGVEPEDAKRLLSRQLGGEEAVKVENMNRYAGTVQQVLSIVSLVLAAIAGISLLVACLSVMTTMLCSVGERTREIGIKKSIGASPQMIVWEFLLEAALLSLAGGLAGILAGALMGWAGCLALGIPYLFPGNLALACALVSLLAGTAFGAYPARKAAKLKPADALRTE</sequence>
<evidence type="ECO:0000313" key="10">
    <source>
        <dbReference type="EMBL" id="HIS76017.1"/>
    </source>
</evidence>
<evidence type="ECO:0000256" key="4">
    <source>
        <dbReference type="ARBA" id="ARBA00022989"/>
    </source>
</evidence>
<dbReference type="Pfam" id="PF02687">
    <property type="entry name" value="FtsX"/>
    <property type="match status" value="1"/>
</dbReference>
<reference evidence="10" key="1">
    <citation type="submission" date="2020-10" db="EMBL/GenBank/DDBJ databases">
        <authorList>
            <person name="Gilroy R."/>
        </authorList>
    </citation>
    <scope>NUCLEOTIDE SEQUENCE</scope>
    <source>
        <strain evidence="10">CHK199-13235</strain>
    </source>
</reference>
<evidence type="ECO:0000313" key="11">
    <source>
        <dbReference type="Proteomes" id="UP000824002"/>
    </source>
</evidence>
<dbReference type="GO" id="GO:0022857">
    <property type="term" value="F:transmembrane transporter activity"/>
    <property type="evidence" value="ECO:0007669"/>
    <property type="project" value="TreeGrafter"/>
</dbReference>
<keyword evidence="3 7" id="KW-0812">Transmembrane</keyword>
<feature type="transmembrane region" description="Helical" evidence="7">
    <location>
        <begin position="345"/>
        <end position="369"/>
    </location>
</feature>
<dbReference type="PANTHER" id="PTHR30572:SF4">
    <property type="entry name" value="ABC TRANSPORTER PERMEASE YTRF"/>
    <property type="match status" value="1"/>
</dbReference>
<dbReference type="InterPro" id="IPR003838">
    <property type="entry name" value="ABC3_permease_C"/>
</dbReference>
<dbReference type="GO" id="GO:0005886">
    <property type="term" value="C:plasma membrane"/>
    <property type="evidence" value="ECO:0007669"/>
    <property type="project" value="UniProtKB-SubCell"/>
</dbReference>
<dbReference type="EMBL" id="DVJP01000030">
    <property type="protein sequence ID" value="HIS76017.1"/>
    <property type="molecule type" value="Genomic_DNA"/>
</dbReference>
<feature type="transmembrane region" description="Helical" evidence="7">
    <location>
        <begin position="306"/>
        <end position="333"/>
    </location>
</feature>
<comment type="similarity">
    <text evidence="6">Belongs to the ABC-4 integral membrane protein family.</text>
</comment>
<dbReference type="Proteomes" id="UP000824002">
    <property type="component" value="Unassembled WGS sequence"/>
</dbReference>
<dbReference type="InterPro" id="IPR025857">
    <property type="entry name" value="MacB_PCD"/>
</dbReference>
<name>A0A9D1FM44_9FIRM</name>
<comment type="subcellular location">
    <subcellularLocation>
        <location evidence="1">Cell membrane</location>
        <topology evidence="1">Multi-pass membrane protein</topology>
    </subcellularLocation>
</comment>
<dbReference type="PANTHER" id="PTHR30572">
    <property type="entry name" value="MEMBRANE COMPONENT OF TRANSPORTER-RELATED"/>
    <property type="match status" value="1"/>
</dbReference>
<proteinExistence type="inferred from homology"/>
<evidence type="ECO:0000256" key="2">
    <source>
        <dbReference type="ARBA" id="ARBA00022475"/>
    </source>
</evidence>
<organism evidence="10 11">
    <name type="scientific">Candidatus Merdivicinus excrementipullorum</name>
    <dbReference type="NCBI Taxonomy" id="2840867"/>
    <lineage>
        <taxon>Bacteria</taxon>
        <taxon>Bacillati</taxon>
        <taxon>Bacillota</taxon>
        <taxon>Clostridia</taxon>
        <taxon>Eubacteriales</taxon>
        <taxon>Oscillospiraceae</taxon>
        <taxon>Oscillospiraceae incertae sedis</taxon>
        <taxon>Candidatus Merdivicinus</taxon>
    </lineage>
</organism>
<feature type="transmembrane region" description="Helical" evidence="7">
    <location>
        <begin position="20"/>
        <end position="41"/>
    </location>
</feature>
<evidence type="ECO:0000256" key="6">
    <source>
        <dbReference type="ARBA" id="ARBA00038076"/>
    </source>
</evidence>
<keyword evidence="2" id="KW-1003">Cell membrane</keyword>
<dbReference type="InterPro" id="IPR050250">
    <property type="entry name" value="Macrolide_Exporter_MacB"/>
</dbReference>
<feature type="domain" description="MacB-like periplasmic core" evidence="9">
    <location>
        <begin position="18"/>
        <end position="231"/>
    </location>
</feature>
<evidence type="ECO:0000259" key="9">
    <source>
        <dbReference type="Pfam" id="PF12704"/>
    </source>
</evidence>
<dbReference type="Pfam" id="PF12704">
    <property type="entry name" value="MacB_PCD"/>
    <property type="match status" value="1"/>
</dbReference>
<accession>A0A9D1FM44</accession>
<keyword evidence="4 7" id="KW-1133">Transmembrane helix</keyword>
<feature type="domain" description="ABC3 transporter permease C-terminal" evidence="8">
    <location>
        <begin position="266"/>
        <end position="379"/>
    </location>
</feature>
<protein>
    <submittedName>
        <fullName evidence="10">ABC transporter permease</fullName>
    </submittedName>
</protein>
<comment type="caution">
    <text evidence="10">The sequence shown here is derived from an EMBL/GenBank/DDBJ whole genome shotgun (WGS) entry which is preliminary data.</text>
</comment>
<reference evidence="10" key="2">
    <citation type="journal article" date="2021" name="PeerJ">
        <title>Extensive microbial diversity within the chicken gut microbiome revealed by metagenomics and culture.</title>
        <authorList>
            <person name="Gilroy R."/>
            <person name="Ravi A."/>
            <person name="Getino M."/>
            <person name="Pursley I."/>
            <person name="Horton D.L."/>
            <person name="Alikhan N.F."/>
            <person name="Baker D."/>
            <person name="Gharbi K."/>
            <person name="Hall N."/>
            <person name="Watson M."/>
            <person name="Adriaenssens E.M."/>
            <person name="Foster-Nyarko E."/>
            <person name="Jarju S."/>
            <person name="Secka A."/>
            <person name="Antonio M."/>
            <person name="Oren A."/>
            <person name="Chaudhuri R.R."/>
            <person name="La Ragione R."/>
            <person name="Hildebrand F."/>
            <person name="Pallen M.J."/>
        </authorList>
    </citation>
    <scope>NUCLEOTIDE SEQUENCE</scope>
    <source>
        <strain evidence="10">CHK199-13235</strain>
    </source>
</reference>
<gene>
    <name evidence="10" type="ORF">IAB51_04310</name>
</gene>
<evidence type="ECO:0000256" key="1">
    <source>
        <dbReference type="ARBA" id="ARBA00004651"/>
    </source>
</evidence>
<evidence type="ECO:0000256" key="5">
    <source>
        <dbReference type="ARBA" id="ARBA00023136"/>
    </source>
</evidence>
<keyword evidence="5 7" id="KW-0472">Membrane</keyword>
<feature type="transmembrane region" description="Helical" evidence="7">
    <location>
        <begin position="256"/>
        <end position="285"/>
    </location>
</feature>
<dbReference type="AlphaFoldDB" id="A0A9D1FM44"/>
<evidence type="ECO:0000256" key="7">
    <source>
        <dbReference type="SAM" id="Phobius"/>
    </source>
</evidence>
<evidence type="ECO:0000259" key="8">
    <source>
        <dbReference type="Pfam" id="PF02687"/>
    </source>
</evidence>
<evidence type="ECO:0000256" key="3">
    <source>
        <dbReference type="ARBA" id="ARBA00022692"/>
    </source>
</evidence>